<feature type="domain" description="Kinesin motor" evidence="4">
    <location>
        <begin position="4"/>
        <end position="56"/>
    </location>
</feature>
<name>A0A087TA91_STEMI</name>
<evidence type="ECO:0000259" key="4">
    <source>
        <dbReference type="PROSITE" id="PS50067"/>
    </source>
</evidence>
<proteinExistence type="inferred from homology"/>
<dbReference type="InterPro" id="IPR001752">
    <property type="entry name" value="Kinesin_motor_dom"/>
</dbReference>
<dbReference type="InterPro" id="IPR036961">
    <property type="entry name" value="Kinesin_motor_dom_sf"/>
</dbReference>
<accession>A0A087TA91</accession>
<organism evidence="5 6">
    <name type="scientific">Stegodyphus mimosarum</name>
    <name type="common">African social velvet spider</name>
    <dbReference type="NCBI Taxonomy" id="407821"/>
    <lineage>
        <taxon>Eukaryota</taxon>
        <taxon>Metazoa</taxon>
        <taxon>Ecdysozoa</taxon>
        <taxon>Arthropoda</taxon>
        <taxon>Chelicerata</taxon>
        <taxon>Arachnida</taxon>
        <taxon>Araneae</taxon>
        <taxon>Araneomorphae</taxon>
        <taxon>Entelegynae</taxon>
        <taxon>Eresoidea</taxon>
        <taxon>Eresidae</taxon>
        <taxon>Stegodyphus</taxon>
    </lineage>
</organism>
<protein>
    <recommendedName>
        <fullName evidence="4">Kinesin motor domain-containing protein</fullName>
    </recommendedName>
</protein>
<dbReference type="GO" id="GO:0007018">
    <property type="term" value="P:microtubule-based movement"/>
    <property type="evidence" value="ECO:0007669"/>
    <property type="project" value="InterPro"/>
</dbReference>
<evidence type="ECO:0000256" key="3">
    <source>
        <dbReference type="PROSITE-ProRule" id="PRU00283"/>
    </source>
</evidence>
<dbReference type="GO" id="GO:0008017">
    <property type="term" value="F:microtubule binding"/>
    <property type="evidence" value="ECO:0007669"/>
    <property type="project" value="InterPro"/>
</dbReference>
<dbReference type="Gene3D" id="3.40.850.10">
    <property type="entry name" value="Kinesin motor domain"/>
    <property type="match status" value="1"/>
</dbReference>
<keyword evidence="2" id="KW-0067">ATP-binding</keyword>
<dbReference type="InterPro" id="IPR027417">
    <property type="entry name" value="P-loop_NTPase"/>
</dbReference>
<dbReference type="GO" id="GO:0005524">
    <property type="term" value="F:ATP binding"/>
    <property type="evidence" value="ECO:0007669"/>
    <property type="project" value="UniProtKB-KW"/>
</dbReference>
<dbReference type="PROSITE" id="PS50067">
    <property type="entry name" value="KINESIN_MOTOR_2"/>
    <property type="match status" value="1"/>
</dbReference>
<dbReference type="GO" id="GO:0003777">
    <property type="term" value="F:microtubule motor activity"/>
    <property type="evidence" value="ECO:0007669"/>
    <property type="project" value="InterPro"/>
</dbReference>
<sequence length="56" mass="6684">MSDRIKVAVRMRPLIHREVEKNALVQWEARDSKVVYQISSPSEKFRYDQVFDSEKS</sequence>
<dbReference type="SUPFAM" id="SSF52540">
    <property type="entry name" value="P-loop containing nucleoside triphosphate hydrolases"/>
    <property type="match status" value="1"/>
</dbReference>
<evidence type="ECO:0000256" key="2">
    <source>
        <dbReference type="ARBA" id="ARBA00022840"/>
    </source>
</evidence>
<dbReference type="AlphaFoldDB" id="A0A087TA91"/>
<dbReference type="Proteomes" id="UP000054359">
    <property type="component" value="Unassembled WGS sequence"/>
</dbReference>
<keyword evidence="6" id="KW-1185">Reference proteome</keyword>
<reference evidence="5 6" key="1">
    <citation type="submission" date="2013-11" db="EMBL/GenBank/DDBJ databases">
        <title>Genome sequencing of Stegodyphus mimosarum.</title>
        <authorList>
            <person name="Bechsgaard J."/>
        </authorList>
    </citation>
    <scope>NUCLEOTIDE SEQUENCE [LARGE SCALE GENOMIC DNA]</scope>
</reference>
<evidence type="ECO:0000313" key="5">
    <source>
        <dbReference type="EMBL" id="KFM62030.1"/>
    </source>
</evidence>
<feature type="non-terminal residue" evidence="5">
    <location>
        <position position="56"/>
    </location>
</feature>
<comment type="caution">
    <text evidence="3">Lacks conserved residue(s) required for the propagation of feature annotation.</text>
</comment>
<comment type="similarity">
    <text evidence="3">Belongs to the TRAFAC class myosin-kinesin ATPase superfamily. Kinesin family.</text>
</comment>
<keyword evidence="1" id="KW-0547">Nucleotide-binding</keyword>
<dbReference type="EMBL" id="KK114258">
    <property type="protein sequence ID" value="KFM62030.1"/>
    <property type="molecule type" value="Genomic_DNA"/>
</dbReference>
<evidence type="ECO:0000256" key="1">
    <source>
        <dbReference type="ARBA" id="ARBA00022741"/>
    </source>
</evidence>
<gene>
    <name evidence="5" type="ORF">X975_04373</name>
</gene>
<evidence type="ECO:0000313" key="6">
    <source>
        <dbReference type="Proteomes" id="UP000054359"/>
    </source>
</evidence>